<proteinExistence type="predicted"/>
<name>A0A8S9RVZ1_BRACR</name>
<evidence type="ECO:0000313" key="2">
    <source>
        <dbReference type="Proteomes" id="UP000712600"/>
    </source>
</evidence>
<organism evidence="1 2">
    <name type="scientific">Brassica cretica</name>
    <name type="common">Mustard</name>
    <dbReference type="NCBI Taxonomy" id="69181"/>
    <lineage>
        <taxon>Eukaryota</taxon>
        <taxon>Viridiplantae</taxon>
        <taxon>Streptophyta</taxon>
        <taxon>Embryophyta</taxon>
        <taxon>Tracheophyta</taxon>
        <taxon>Spermatophyta</taxon>
        <taxon>Magnoliopsida</taxon>
        <taxon>eudicotyledons</taxon>
        <taxon>Gunneridae</taxon>
        <taxon>Pentapetalae</taxon>
        <taxon>rosids</taxon>
        <taxon>malvids</taxon>
        <taxon>Brassicales</taxon>
        <taxon>Brassicaceae</taxon>
        <taxon>Brassiceae</taxon>
        <taxon>Brassica</taxon>
    </lineage>
</organism>
<reference evidence="1" key="1">
    <citation type="submission" date="2019-12" db="EMBL/GenBank/DDBJ databases">
        <title>Genome sequencing and annotation of Brassica cretica.</title>
        <authorList>
            <person name="Studholme D.J."/>
            <person name="Sarris P."/>
        </authorList>
    </citation>
    <scope>NUCLEOTIDE SEQUENCE</scope>
    <source>
        <strain evidence="1">PFS-109/04</strain>
        <tissue evidence="1">Leaf</tissue>
    </source>
</reference>
<dbReference type="PROSITE" id="PS51257">
    <property type="entry name" value="PROKAR_LIPOPROTEIN"/>
    <property type="match status" value="1"/>
</dbReference>
<accession>A0A8S9RVZ1</accession>
<evidence type="ECO:0000313" key="1">
    <source>
        <dbReference type="EMBL" id="KAF3584967.1"/>
    </source>
</evidence>
<protein>
    <submittedName>
        <fullName evidence="1">Uncharacterized protein</fullName>
    </submittedName>
</protein>
<gene>
    <name evidence="1" type="ORF">F2Q69_00030296</name>
</gene>
<dbReference type="AlphaFoldDB" id="A0A8S9RVZ1"/>
<sequence>MLASAYRSTLLLECRSIQTLSGLGGCGCFASNSSCDRIFTALQDAVDSVGVVDRCSGPPVDRSCCVFNPLHSLTKILKIELMSGKCGVSVS</sequence>
<dbReference type="EMBL" id="QGKX02000088">
    <property type="protein sequence ID" value="KAF3584967.1"/>
    <property type="molecule type" value="Genomic_DNA"/>
</dbReference>
<comment type="caution">
    <text evidence="1">The sequence shown here is derived from an EMBL/GenBank/DDBJ whole genome shotgun (WGS) entry which is preliminary data.</text>
</comment>
<dbReference type="Proteomes" id="UP000712600">
    <property type="component" value="Unassembled WGS sequence"/>
</dbReference>